<gene>
    <name evidence="3" type="ORF">Cba03nite_48000</name>
</gene>
<dbReference type="Proteomes" id="UP000601223">
    <property type="component" value="Unassembled WGS sequence"/>
</dbReference>
<organism evidence="3 4">
    <name type="scientific">Catellatospora bangladeshensis</name>
    <dbReference type="NCBI Taxonomy" id="310355"/>
    <lineage>
        <taxon>Bacteria</taxon>
        <taxon>Bacillati</taxon>
        <taxon>Actinomycetota</taxon>
        <taxon>Actinomycetes</taxon>
        <taxon>Micromonosporales</taxon>
        <taxon>Micromonosporaceae</taxon>
        <taxon>Catellatospora</taxon>
    </lineage>
</organism>
<feature type="compositionally biased region" description="Low complexity" evidence="1">
    <location>
        <begin position="1"/>
        <end position="15"/>
    </location>
</feature>
<sequence>MSQPDQAAAAAQPAAGGCGGGGCGCGGDAPGSADASAPVLSLDPRIDVREVPHGQRHARVLAALDALPGAGGLVLVAPHAPLPLLAEIEQRYAGRFATQWLQEGPDVWQLRLSRTSAA</sequence>
<protein>
    <recommendedName>
        <fullName evidence="2">DUF2249 domain-containing protein</fullName>
    </recommendedName>
</protein>
<dbReference type="EMBL" id="BONF01000029">
    <property type="protein sequence ID" value="GIF83451.1"/>
    <property type="molecule type" value="Genomic_DNA"/>
</dbReference>
<evidence type="ECO:0000256" key="1">
    <source>
        <dbReference type="SAM" id="MobiDB-lite"/>
    </source>
</evidence>
<feature type="domain" description="DUF2249" evidence="2">
    <location>
        <begin position="46"/>
        <end position="113"/>
    </location>
</feature>
<evidence type="ECO:0000259" key="2">
    <source>
        <dbReference type="Pfam" id="PF10006"/>
    </source>
</evidence>
<dbReference type="RefSeq" id="WP_203750315.1">
    <property type="nucleotide sequence ID" value="NZ_BONF01000029.1"/>
</dbReference>
<accession>A0A8J3JF94</accession>
<feature type="compositionally biased region" description="Gly residues" evidence="1">
    <location>
        <begin position="16"/>
        <end position="29"/>
    </location>
</feature>
<evidence type="ECO:0000313" key="4">
    <source>
        <dbReference type="Proteomes" id="UP000601223"/>
    </source>
</evidence>
<name>A0A8J3JF94_9ACTN</name>
<comment type="caution">
    <text evidence="3">The sequence shown here is derived from an EMBL/GenBank/DDBJ whole genome shotgun (WGS) entry which is preliminary data.</text>
</comment>
<evidence type="ECO:0000313" key="3">
    <source>
        <dbReference type="EMBL" id="GIF83451.1"/>
    </source>
</evidence>
<keyword evidence="4" id="KW-1185">Reference proteome</keyword>
<dbReference type="AlphaFoldDB" id="A0A8J3JF94"/>
<feature type="region of interest" description="Disordered" evidence="1">
    <location>
        <begin position="1"/>
        <end position="38"/>
    </location>
</feature>
<proteinExistence type="predicted"/>
<dbReference type="Pfam" id="PF10006">
    <property type="entry name" value="DUF2249"/>
    <property type="match status" value="1"/>
</dbReference>
<dbReference type="InterPro" id="IPR018720">
    <property type="entry name" value="DUF2249"/>
</dbReference>
<reference evidence="3 4" key="1">
    <citation type="submission" date="2021-01" db="EMBL/GenBank/DDBJ databases">
        <title>Whole genome shotgun sequence of Catellatospora bangladeshensis NBRC 107357.</title>
        <authorList>
            <person name="Komaki H."/>
            <person name="Tamura T."/>
        </authorList>
    </citation>
    <scope>NUCLEOTIDE SEQUENCE [LARGE SCALE GENOMIC DNA]</scope>
    <source>
        <strain evidence="3 4">NBRC 107357</strain>
    </source>
</reference>